<dbReference type="EMBL" id="ACJE01000004">
    <property type="protein sequence ID" value="EHA26173.1"/>
    <property type="molecule type" value="Genomic_DNA"/>
</dbReference>
<feature type="domain" description="Major facilitator superfamily (MFS) profile" evidence="6">
    <location>
        <begin position="1"/>
        <end position="288"/>
    </location>
</feature>
<feature type="transmembrane region" description="Helical" evidence="5">
    <location>
        <begin position="12"/>
        <end position="31"/>
    </location>
</feature>
<dbReference type="HOGENOM" id="CLU_008455_8_4_1"/>
<feature type="non-terminal residue" evidence="7">
    <location>
        <position position="1"/>
    </location>
</feature>
<feature type="transmembrane region" description="Helical" evidence="5">
    <location>
        <begin position="97"/>
        <end position="119"/>
    </location>
</feature>
<dbReference type="PROSITE" id="PS50850">
    <property type="entry name" value="MFS"/>
    <property type="match status" value="1"/>
</dbReference>
<dbReference type="Proteomes" id="UP000009038">
    <property type="component" value="Unassembled WGS sequence"/>
</dbReference>
<dbReference type="PANTHER" id="PTHR23502:SF151">
    <property type="entry name" value="MAJOR FACILITATOR SUPERFAMILY (MFS) PROFILE DOMAIN-CONTAINING PROTEIN"/>
    <property type="match status" value="1"/>
</dbReference>
<comment type="caution">
    <text evidence="7">The sequence shown here is derived from an EMBL/GenBank/DDBJ whole genome shotgun (WGS) entry which is preliminary data.</text>
</comment>
<evidence type="ECO:0000313" key="8">
    <source>
        <dbReference type="Proteomes" id="UP000009038"/>
    </source>
</evidence>
<reference evidence="7 8" key="1">
    <citation type="journal article" date="2011" name="Genome Res.">
        <title>Comparative genomics of citric-acid-producing Aspergillus niger ATCC 1015 versus enzyme-producing CBS 513.88.</title>
        <authorList>
            <person name="Andersen M.R."/>
            <person name="Salazar M.P."/>
            <person name="Schaap P.J."/>
            <person name="van de Vondervoort P.J."/>
            <person name="Culley D."/>
            <person name="Thykaer J."/>
            <person name="Frisvad J.C."/>
            <person name="Nielsen K.F."/>
            <person name="Albang R."/>
            <person name="Albermann K."/>
            <person name="Berka R.M."/>
            <person name="Braus G.H."/>
            <person name="Braus-Stromeyer S.A."/>
            <person name="Corrochano L.M."/>
            <person name="Dai Z."/>
            <person name="van Dijck P.W."/>
            <person name="Hofmann G."/>
            <person name="Lasure L.L."/>
            <person name="Magnuson J.K."/>
            <person name="Menke H."/>
            <person name="Meijer M."/>
            <person name="Meijer S.L."/>
            <person name="Nielsen J.B."/>
            <person name="Nielsen M.L."/>
            <person name="van Ooyen A.J."/>
            <person name="Pel H.J."/>
            <person name="Poulsen L."/>
            <person name="Samson R.A."/>
            <person name="Stam H."/>
            <person name="Tsang A."/>
            <person name="van den Brink J.M."/>
            <person name="Atkins A."/>
            <person name="Aerts A."/>
            <person name="Shapiro H."/>
            <person name="Pangilinan J."/>
            <person name="Salamov A."/>
            <person name="Lou Y."/>
            <person name="Lindquist E."/>
            <person name="Lucas S."/>
            <person name="Grimwood J."/>
            <person name="Grigoriev I.V."/>
            <person name="Kubicek C.P."/>
            <person name="Martinez D."/>
            <person name="van Peij N.N."/>
            <person name="Roubos J.A."/>
            <person name="Nielsen J."/>
            <person name="Baker S.E."/>
        </authorList>
    </citation>
    <scope>NUCLEOTIDE SEQUENCE [LARGE SCALE GENOMIC DNA]</scope>
    <source>
        <strain evidence="8">ATCC 1015 / CBS 113.46 / FGSC A1144 / LSHB Ac4 / NCTC 3858a / NRRL 328 / USDA 3528.7</strain>
    </source>
</reference>
<dbReference type="STRING" id="380704.G3XQS5"/>
<dbReference type="Gene3D" id="1.20.1720.10">
    <property type="entry name" value="Multidrug resistance protein D"/>
    <property type="match status" value="1"/>
</dbReference>
<feature type="transmembrane region" description="Helical" evidence="5">
    <location>
        <begin position="37"/>
        <end position="61"/>
    </location>
</feature>
<name>G3XQS5_ASPNA</name>
<dbReference type="SUPFAM" id="SSF103473">
    <property type="entry name" value="MFS general substrate transporter"/>
    <property type="match status" value="1"/>
</dbReference>
<evidence type="ECO:0000256" key="1">
    <source>
        <dbReference type="ARBA" id="ARBA00004141"/>
    </source>
</evidence>
<dbReference type="InterPro" id="IPR036259">
    <property type="entry name" value="MFS_trans_sf"/>
</dbReference>
<dbReference type="Pfam" id="PF07690">
    <property type="entry name" value="MFS_1"/>
    <property type="match status" value="1"/>
</dbReference>
<comment type="subcellular location">
    <subcellularLocation>
        <location evidence="1">Membrane</location>
        <topology evidence="1">Multi-pass membrane protein</topology>
    </subcellularLocation>
</comment>
<dbReference type="OrthoDB" id="2441642at2759"/>
<dbReference type="GO" id="GO:0022857">
    <property type="term" value="F:transmembrane transporter activity"/>
    <property type="evidence" value="ECO:0007669"/>
    <property type="project" value="InterPro"/>
</dbReference>
<sequence length="288" mass="31732">IFGPLSDSVGRRPTYLLTLAIYALANLGMAFNKSNYGVLLLLRALQSLGASASFAISYGIVADVCVPSERGRMMGWVSMALNLGTCVGPIMDALCCLWIHGSFYAVDYILAATVSNIFMHTYQFNTLLIGLAYLPRGIGIITGGYCNGRIMDYNYKATARRHNQPIDRVHGDDLREFPIELARSRGTYYLLLISTSTLIAYGWTARNEKHFSILLILQFIQGFWASASITRCAMAAIGVTSLQPPMDAAGLGWYFTALGIMSAVCGAAAVWCIRRYGMRWRSQRNTNL</sequence>
<dbReference type="InterPro" id="IPR020846">
    <property type="entry name" value="MFS_dom"/>
</dbReference>
<gene>
    <name evidence="7" type="ORF">ASPNIDRAFT_121887</name>
</gene>
<evidence type="ECO:0000313" key="7">
    <source>
        <dbReference type="EMBL" id="EHA26173.1"/>
    </source>
</evidence>
<keyword evidence="3 5" id="KW-1133">Transmembrane helix</keyword>
<evidence type="ECO:0000256" key="5">
    <source>
        <dbReference type="SAM" id="Phobius"/>
    </source>
</evidence>
<feature type="transmembrane region" description="Helical" evidence="5">
    <location>
        <begin position="73"/>
        <end position="91"/>
    </location>
</feature>
<dbReference type="VEuPathDB" id="FungiDB:ASPNIDRAFT2_121887"/>
<protein>
    <recommendedName>
        <fullName evidence="6">Major facilitator superfamily (MFS) profile domain-containing protein</fullName>
    </recommendedName>
</protein>
<organism evidence="7 8">
    <name type="scientific">Aspergillus niger (strain ATCC 1015 / CBS 113.46 / FGSC A1144 / LSHB Ac4 / NCTC 3858a / NRRL 328 / USDA 3528.7)</name>
    <dbReference type="NCBI Taxonomy" id="380704"/>
    <lineage>
        <taxon>Eukaryota</taxon>
        <taxon>Fungi</taxon>
        <taxon>Dikarya</taxon>
        <taxon>Ascomycota</taxon>
        <taxon>Pezizomycotina</taxon>
        <taxon>Eurotiomycetes</taxon>
        <taxon>Eurotiomycetidae</taxon>
        <taxon>Eurotiales</taxon>
        <taxon>Aspergillaceae</taxon>
        <taxon>Aspergillus</taxon>
        <taxon>Aspergillus subgen. Circumdati</taxon>
    </lineage>
</organism>
<feature type="transmembrane region" description="Helical" evidence="5">
    <location>
        <begin position="186"/>
        <end position="203"/>
    </location>
</feature>
<evidence type="ECO:0000256" key="2">
    <source>
        <dbReference type="ARBA" id="ARBA00022692"/>
    </source>
</evidence>
<proteinExistence type="predicted"/>
<dbReference type="AlphaFoldDB" id="G3XQS5"/>
<keyword evidence="4 5" id="KW-0472">Membrane</keyword>
<evidence type="ECO:0000259" key="6">
    <source>
        <dbReference type="PROSITE" id="PS50850"/>
    </source>
</evidence>
<feature type="transmembrane region" description="Helical" evidence="5">
    <location>
        <begin position="251"/>
        <end position="273"/>
    </location>
</feature>
<dbReference type="PANTHER" id="PTHR23502">
    <property type="entry name" value="MAJOR FACILITATOR SUPERFAMILY"/>
    <property type="match status" value="1"/>
</dbReference>
<accession>G3XQS5</accession>
<evidence type="ECO:0000256" key="3">
    <source>
        <dbReference type="ARBA" id="ARBA00022989"/>
    </source>
</evidence>
<dbReference type="GO" id="GO:0005886">
    <property type="term" value="C:plasma membrane"/>
    <property type="evidence" value="ECO:0007669"/>
    <property type="project" value="TreeGrafter"/>
</dbReference>
<feature type="transmembrane region" description="Helical" evidence="5">
    <location>
        <begin position="126"/>
        <end position="145"/>
    </location>
</feature>
<evidence type="ECO:0000256" key="4">
    <source>
        <dbReference type="ARBA" id="ARBA00023136"/>
    </source>
</evidence>
<dbReference type="InterPro" id="IPR011701">
    <property type="entry name" value="MFS"/>
</dbReference>
<keyword evidence="2 5" id="KW-0812">Transmembrane</keyword>